<dbReference type="EMBL" id="BART01000894">
    <property type="protein sequence ID" value="GAG58343.1"/>
    <property type="molecule type" value="Genomic_DNA"/>
</dbReference>
<feature type="domain" description="Uroporphyrinogen decarboxylase (URO-D)" evidence="1">
    <location>
        <begin position="96"/>
        <end position="342"/>
    </location>
</feature>
<protein>
    <recommendedName>
        <fullName evidence="1">Uroporphyrinogen decarboxylase (URO-D) domain-containing protein</fullName>
    </recommendedName>
</protein>
<dbReference type="PANTHER" id="PTHR47099:SF1">
    <property type="entry name" value="METHYLCOBAMIDE:COM METHYLTRANSFERASE MTBA"/>
    <property type="match status" value="1"/>
</dbReference>
<reference evidence="2" key="1">
    <citation type="journal article" date="2014" name="Front. Microbiol.">
        <title>High frequency of phylogenetically diverse reductive dehalogenase-homologous genes in deep subseafloor sedimentary metagenomes.</title>
        <authorList>
            <person name="Kawai M."/>
            <person name="Futagami T."/>
            <person name="Toyoda A."/>
            <person name="Takaki Y."/>
            <person name="Nishi S."/>
            <person name="Hori S."/>
            <person name="Arai W."/>
            <person name="Tsubouchi T."/>
            <person name="Morono Y."/>
            <person name="Uchiyama I."/>
            <person name="Ito T."/>
            <person name="Fujiyama A."/>
            <person name="Inagaki F."/>
            <person name="Takami H."/>
        </authorList>
    </citation>
    <scope>NUCLEOTIDE SEQUENCE</scope>
    <source>
        <strain evidence="2">Expedition CK06-06</strain>
    </source>
</reference>
<dbReference type="AlphaFoldDB" id="X0ZDC9"/>
<dbReference type="Gene3D" id="3.20.20.210">
    <property type="match status" value="1"/>
</dbReference>
<dbReference type="Pfam" id="PF01208">
    <property type="entry name" value="URO-D"/>
    <property type="match status" value="1"/>
</dbReference>
<dbReference type="PANTHER" id="PTHR47099">
    <property type="entry name" value="METHYLCOBAMIDE:COM METHYLTRANSFERASE MTBA"/>
    <property type="match status" value="1"/>
</dbReference>
<organism evidence="2">
    <name type="scientific">marine sediment metagenome</name>
    <dbReference type="NCBI Taxonomy" id="412755"/>
    <lineage>
        <taxon>unclassified sequences</taxon>
        <taxon>metagenomes</taxon>
        <taxon>ecological metagenomes</taxon>
    </lineage>
</organism>
<sequence length="347" mass="40572">MTSRDRVIKTYNFQIPDRIPLDFCADDPVYNALIERVGLKNQLELMKFFHIDFRWARPKWVGPELKSPDGRRTDYFRIPRKGVDFGYAVEHPLAYIESIKDVENYNWPKPEYYDYDVFVEEAKRFSEEGYAVYGGHWGWFFGAATDLVGMEKFMMIMVDKPNVAFKVMEKATDFFYECSKIMFEKVKGYIDIFFTGDDYGQQKGPLVSLSMWRKIIKPHIKRLYSLAKGYDLYITQHSCGSITYILDDLIELGLNAIEPVQVRAYDMDFESLVRRYEGRVVLQGSVDTQKTLPFGTKEDVREEVISRIELFKNRGGFVLGPSQHLLSEIPLENIFTMYETAYENGKI</sequence>
<evidence type="ECO:0000313" key="2">
    <source>
        <dbReference type="EMBL" id="GAG58343.1"/>
    </source>
</evidence>
<accession>X0ZDC9</accession>
<dbReference type="InterPro" id="IPR000257">
    <property type="entry name" value="Uroporphyrinogen_deCOase"/>
</dbReference>
<evidence type="ECO:0000259" key="1">
    <source>
        <dbReference type="Pfam" id="PF01208"/>
    </source>
</evidence>
<name>X0ZDC9_9ZZZZ</name>
<gene>
    <name evidence="2" type="ORF">S01H4_03588</name>
</gene>
<dbReference type="InterPro" id="IPR052024">
    <property type="entry name" value="Methanogen_methyltrans"/>
</dbReference>
<dbReference type="GO" id="GO:0006779">
    <property type="term" value="P:porphyrin-containing compound biosynthetic process"/>
    <property type="evidence" value="ECO:0007669"/>
    <property type="project" value="InterPro"/>
</dbReference>
<comment type="caution">
    <text evidence="2">The sequence shown here is derived from an EMBL/GenBank/DDBJ whole genome shotgun (WGS) entry which is preliminary data.</text>
</comment>
<proteinExistence type="predicted"/>
<dbReference type="SUPFAM" id="SSF51726">
    <property type="entry name" value="UROD/MetE-like"/>
    <property type="match status" value="1"/>
</dbReference>
<dbReference type="InterPro" id="IPR038071">
    <property type="entry name" value="UROD/MetE-like_sf"/>
</dbReference>
<dbReference type="GO" id="GO:0004853">
    <property type="term" value="F:uroporphyrinogen decarboxylase activity"/>
    <property type="evidence" value="ECO:0007669"/>
    <property type="project" value="InterPro"/>
</dbReference>